<evidence type="ECO:0000256" key="1">
    <source>
        <dbReference type="ARBA" id="ARBA00023004"/>
    </source>
</evidence>
<keyword evidence="1" id="KW-0408">Iron</keyword>
<dbReference type="Pfam" id="PF04412">
    <property type="entry name" value="AcnX"/>
    <property type="match status" value="1"/>
</dbReference>
<sequence>MQQSQQYSEREEEWIFVKTKEEKLIDIVIDGRIIKAADRAIRKRSDQFTSAPLSDAFFATLGVACGQISKVNCRIPVIRGLEHVRNILPSDMRAFSNAFSAVSPYSYRLADKTNEISEQEMISAAKLNQIWRSLGGHELDNWHDDHRVSLVALGAPALEFEELKSFQAMASNYYKDKEVEVLISATPAAINEAVQTNPKIMNSLLDFGVHFLPDDSTQTMLRTIQSRNPHLTKSTFSRDNFVAYSGLVTNSPTIAMAASRYLPQYRRSTNFSGIVGCLDAAVTARPPTRRPLWLLNQRRGYSTQKVSISPALAQPLYQVARQHLTSNTVHHLNRLARRLLM</sequence>
<accession>A0A7S3JQC3</accession>
<reference evidence="4" key="1">
    <citation type="submission" date="2021-01" db="EMBL/GenBank/DDBJ databases">
        <authorList>
            <person name="Corre E."/>
            <person name="Pelletier E."/>
            <person name="Niang G."/>
            <person name="Scheremetjew M."/>
            <person name="Finn R."/>
            <person name="Kale V."/>
            <person name="Holt S."/>
            <person name="Cochrane G."/>
            <person name="Meng A."/>
            <person name="Brown T."/>
            <person name="Cohen L."/>
        </authorList>
    </citation>
    <scope>NUCLEOTIDE SEQUENCE</scope>
    <source>
        <strain evidence="4">CCMP1510</strain>
    </source>
</reference>
<dbReference type="AlphaFoldDB" id="A0A7S3JQC3"/>
<dbReference type="EMBL" id="HBIJ01000348">
    <property type="protein sequence ID" value="CAE0359556.1"/>
    <property type="molecule type" value="Transcribed_RNA"/>
</dbReference>
<evidence type="ECO:0000313" key="4">
    <source>
        <dbReference type="EMBL" id="CAE0359556.1"/>
    </source>
</evidence>
<proteinExistence type="predicted"/>
<feature type="domain" description="Phosphomevalonate dehydratase large subunit-like" evidence="3">
    <location>
        <begin position="52"/>
        <end position="214"/>
    </location>
</feature>
<organism evidence="4">
    <name type="scientific">Aureoumbra lagunensis</name>
    <dbReference type="NCBI Taxonomy" id="44058"/>
    <lineage>
        <taxon>Eukaryota</taxon>
        <taxon>Sar</taxon>
        <taxon>Stramenopiles</taxon>
        <taxon>Ochrophyta</taxon>
        <taxon>Pelagophyceae</taxon>
        <taxon>Pelagomonadales</taxon>
        <taxon>Aureoumbra</taxon>
    </lineage>
</organism>
<dbReference type="InterPro" id="IPR007506">
    <property type="entry name" value="PMDh-L-like_dom"/>
</dbReference>
<evidence type="ECO:0000259" key="3">
    <source>
        <dbReference type="Pfam" id="PF04412"/>
    </source>
</evidence>
<keyword evidence="2" id="KW-0456">Lyase</keyword>
<name>A0A7S3JQC3_9STRA</name>
<evidence type="ECO:0000256" key="2">
    <source>
        <dbReference type="ARBA" id="ARBA00023239"/>
    </source>
</evidence>
<dbReference type="PANTHER" id="PTHR36577:SF3">
    <property type="entry name" value="DUF521 DOMAIN PROTEIN (AFU_ORTHOLOGUE AFUA_6G00490)"/>
    <property type="match status" value="1"/>
</dbReference>
<dbReference type="PANTHER" id="PTHR36577">
    <property type="entry name" value="DUF521 DOMAIN PROTEIN (AFU_ORTHOLOGUE AFUA_6G00490)"/>
    <property type="match status" value="1"/>
</dbReference>
<dbReference type="GO" id="GO:0016829">
    <property type="term" value="F:lyase activity"/>
    <property type="evidence" value="ECO:0007669"/>
    <property type="project" value="UniProtKB-KW"/>
</dbReference>
<protein>
    <recommendedName>
        <fullName evidence="3">Phosphomevalonate dehydratase large subunit-like domain-containing protein</fullName>
    </recommendedName>
</protein>
<gene>
    <name evidence="4" type="ORF">ALAG00032_LOCUS284</name>
</gene>